<dbReference type="GO" id="GO:0031625">
    <property type="term" value="F:ubiquitin protein ligase binding"/>
    <property type="evidence" value="ECO:0007669"/>
    <property type="project" value="TreeGrafter"/>
</dbReference>
<name>A0A195BH09_9HYME</name>
<feature type="transmembrane region" description="Helical" evidence="1">
    <location>
        <begin position="253"/>
        <end position="273"/>
    </location>
</feature>
<dbReference type="PANTHER" id="PTHR12740:SF4">
    <property type="entry name" value="JNK1_MAPK8-ASSOCIATED MEMBRANE PROTEIN"/>
    <property type="match status" value="1"/>
</dbReference>
<feature type="transmembrane region" description="Helical" evidence="1">
    <location>
        <begin position="418"/>
        <end position="436"/>
    </location>
</feature>
<proteinExistence type="predicted"/>
<dbReference type="GO" id="GO:0016020">
    <property type="term" value="C:membrane"/>
    <property type="evidence" value="ECO:0007669"/>
    <property type="project" value="InterPro"/>
</dbReference>
<feature type="transmembrane region" description="Helical" evidence="1">
    <location>
        <begin position="377"/>
        <end position="398"/>
    </location>
</feature>
<sequence>MYFKSLKIDEIIFLLQGRVRIIDVLVAGTGLLEETARALRSRVLRRSNSAILLLPVQLIVGSKFIEELAVHLHKRSITSNISSISPRNITSFWLHVLGQNLRRPRTTGSVKVASFSKNCTTQYPWRDDSQIRTRPYVRRRQSPERGSTSPCVAAIVTLNSDYSACLKKSDIMNVLIRCPGLYCGRELLPDGNWSNCGACPRGFRANASSACEPCEDAPMFYDWLYLGFMVLLALVLHWFCIDMVAMRRNIPKEVIALHLSALFEVVLASLIVLQLTDPIGSFNIKSCKAKKLSDWYTLLHNPNPNYEATLHCTQEAIYPLYTMVFVFYALGIVLMLLIRPLIAKKFLPKQGKFSIYAALYFYPILALLHAVGGGLIYYSFPYILIILSVLSNAAHFAFKLNQTVKSLLLSSISDVKNVIVILGHWLLHGYGVIAVATLREITIHPTMLLLVVLPALFYIITAKFTDPHKLHIE</sequence>
<feature type="transmembrane region" description="Helical" evidence="1">
    <location>
        <begin position="442"/>
        <end position="460"/>
    </location>
</feature>
<gene>
    <name evidence="2" type="ORF">ALC53_05913</name>
</gene>
<dbReference type="InterPro" id="IPR008485">
    <property type="entry name" value="JAMP"/>
</dbReference>
<dbReference type="GO" id="GO:0006986">
    <property type="term" value="P:response to unfolded protein"/>
    <property type="evidence" value="ECO:0007669"/>
    <property type="project" value="InterPro"/>
</dbReference>
<evidence type="ECO:0000313" key="3">
    <source>
        <dbReference type="Proteomes" id="UP000078540"/>
    </source>
</evidence>
<keyword evidence="1" id="KW-0812">Transmembrane</keyword>
<dbReference type="Proteomes" id="UP000078540">
    <property type="component" value="Unassembled WGS sequence"/>
</dbReference>
<dbReference type="GO" id="GO:0036503">
    <property type="term" value="P:ERAD pathway"/>
    <property type="evidence" value="ECO:0007669"/>
    <property type="project" value="TreeGrafter"/>
</dbReference>
<keyword evidence="3" id="KW-1185">Reference proteome</keyword>
<feature type="transmembrane region" description="Helical" evidence="1">
    <location>
        <begin position="320"/>
        <end position="341"/>
    </location>
</feature>
<evidence type="ECO:0000256" key="1">
    <source>
        <dbReference type="SAM" id="Phobius"/>
    </source>
</evidence>
<keyword evidence="1" id="KW-0472">Membrane</keyword>
<evidence type="ECO:0000313" key="2">
    <source>
        <dbReference type="EMBL" id="KYM83513.1"/>
    </source>
</evidence>
<protein>
    <submittedName>
        <fullName evidence="2">JNK1/MAPK8-associated membrane protein</fullName>
    </submittedName>
</protein>
<reference evidence="2 3" key="1">
    <citation type="submission" date="2015-09" db="EMBL/GenBank/DDBJ databases">
        <title>Atta colombica WGS genome.</title>
        <authorList>
            <person name="Nygaard S."/>
            <person name="Hu H."/>
            <person name="Boomsma J."/>
            <person name="Zhang G."/>
        </authorList>
    </citation>
    <scope>NUCLEOTIDE SEQUENCE [LARGE SCALE GENOMIC DNA]</scope>
    <source>
        <strain evidence="2">Treedump-2</strain>
        <tissue evidence="2">Whole body</tissue>
    </source>
</reference>
<dbReference type="Pfam" id="PF05571">
    <property type="entry name" value="JAMP"/>
    <property type="match status" value="1"/>
</dbReference>
<dbReference type="EMBL" id="KQ976488">
    <property type="protein sequence ID" value="KYM83513.1"/>
    <property type="molecule type" value="Genomic_DNA"/>
</dbReference>
<feature type="transmembrane region" description="Helical" evidence="1">
    <location>
        <begin position="353"/>
        <end position="371"/>
    </location>
</feature>
<keyword evidence="1" id="KW-1133">Transmembrane helix</keyword>
<organism evidence="2 3">
    <name type="scientific">Atta colombica</name>
    <dbReference type="NCBI Taxonomy" id="520822"/>
    <lineage>
        <taxon>Eukaryota</taxon>
        <taxon>Metazoa</taxon>
        <taxon>Ecdysozoa</taxon>
        <taxon>Arthropoda</taxon>
        <taxon>Hexapoda</taxon>
        <taxon>Insecta</taxon>
        <taxon>Pterygota</taxon>
        <taxon>Neoptera</taxon>
        <taxon>Endopterygota</taxon>
        <taxon>Hymenoptera</taxon>
        <taxon>Apocrita</taxon>
        <taxon>Aculeata</taxon>
        <taxon>Formicoidea</taxon>
        <taxon>Formicidae</taxon>
        <taxon>Myrmicinae</taxon>
        <taxon>Atta</taxon>
    </lineage>
</organism>
<dbReference type="AlphaFoldDB" id="A0A195BH09"/>
<accession>A0A195BH09</accession>
<dbReference type="PANTHER" id="PTHR12740">
    <property type="entry name" value="JNK1/MAPK8-ASSOCIATED MEMBRANE PROTEIN"/>
    <property type="match status" value="1"/>
</dbReference>
<feature type="transmembrane region" description="Helical" evidence="1">
    <location>
        <begin position="223"/>
        <end position="241"/>
    </location>
</feature>